<sequence length="51" mass="5730">MNGKYTILPVFYSNEVNIGSMGSEILRHTVIQRRVAVSLYRGGRLFIATSL</sequence>
<evidence type="ECO:0000313" key="2">
    <source>
        <dbReference type="Proteomes" id="UP000056419"/>
    </source>
</evidence>
<protein>
    <submittedName>
        <fullName evidence="1">Uncharacterized protein</fullName>
    </submittedName>
</protein>
<dbReference type="EMBL" id="LRGC01000002">
    <property type="protein sequence ID" value="KWR57191.1"/>
    <property type="molecule type" value="Genomic_DNA"/>
</dbReference>
<proteinExistence type="predicted"/>
<reference evidence="1 2" key="1">
    <citation type="journal article" date="2016" name="BMC Genomics">
        <title>Type VI secretion systems of human gut Bacteroidales segregate into three genetic architectures, two of which are contained on mobile genetic elements.</title>
        <authorList>
            <person name="Coyne M.J."/>
            <person name="Roelofs K.G."/>
            <person name="Comstock L.E."/>
        </authorList>
    </citation>
    <scope>NUCLEOTIDE SEQUENCE [LARGE SCALE GENOMIC DNA]</scope>
    <source>
        <strain evidence="1 2">CL09T03C01</strain>
    </source>
</reference>
<dbReference type="AlphaFoldDB" id="A0A120A3R3"/>
<accession>A0A120A3R3</accession>
<keyword evidence="2" id="KW-1185">Reference proteome</keyword>
<gene>
    <name evidence="1" type="ORF">AA415_00648</name>
</gene>
<name>A0A120A3R3_BACSE</name>
<dbReference type="PATRIC" id="fig|46506.5.peg.694"/>
<dbReference type="Proteomes" id="UP000056419">
    <property type="component" value="Unassembled WGS sequence"/>
</dbReference>
<organism evidence="1 2">
    <name type="scientific">Bacteroides stercoris</name>
    <dbReference type="NCBI Taxonomy" id="46506"/>
    <lineage>
        <taxon>Bacteria</taxon>
        <taxon>Pseudomonadati</taxon>
        <taxon>Bacteroidota</taxon>
        <taxon>Bacteroidia</taxon>
        <taxon>Bacteroidales</taxon>
        <taxon>Bacteroidaceae</taxon>
        <taxon>Bacteroides</taxon>
    </lineage>
</organism>
<evidence type="ECO:0000313" key="1">
    <source>
        <dbReference type="EMBL" id="KWR57191.1"/>
    </source>
</evidence>
<comment type="caution">
    <text evidence="1">The sequence shown here is derived from an EMBL/GenBank/DDBJ whole genome shotgun (WGS) entry which is preliminary data.</text>
</comment>